<dbReference type="InterPro" id="IPR002716">
    <property type="entry name" value="PIN_dom"/>
</dbReference>
<reference evidence="10 11" key="1">
    <citation type="submission" date="2024-09" db="EMBL/GenBank/DDBJ databases">
        <authorList>
            <person name="Sun Q."/>
            <person name="Mori K."/>
        </authorList>
    </citation>
    <scope>NUCLEOTIDE SEQUENCE [LARGE SCALE GENOMIC DNA]</scope>
    <source>
        <strain evidence="10 11">JCM 15389</strain>
    </source>
</reference>
<evidence type="ECO:0000256" key="7">
    <source>
        <dbReference type="ARBA" id="ARBA00038093"/>
    </source>
</evidence>
<keyword evidence="6 8" id="KW-0460">Magnesium</keyword>
<sequence length="129" mass="14032">MRALLDTSVLIGELPPPEDVEAAISVVSITELHFGVLVAADDDERARRVARLAAIEATFDPLPVSVEVARVWGQLAAAVVRRGGNPRRRQMDLAIAATARVEGVPLLTQDVGDFEIIRDLVDARRLTDR</sequence>
<gene>
    <name evidence="8" type="primary">vapC</name>
    <name evidence="10" type="ORF">ACFFRE_00655</name>
</gene>
<evidence type="ECO:0000256" key="8">
    <source>
        <dbReference type="HAMAP-Rule" id="MF_00265"/>
    </source>
</evidence>
<proteinExistence type="inferred from homology"/>
<evidence type="ECO:0000313" key="11">
    <source>
        <dbReference type="Proteomes" id="UP001589788"/>
    </source>
</evidence>
<name>A0ABV6C346_9ACTN</name>
<keyword evidence="8" id="KW-0800">Toxin</keyword>
<dbReference type="PANTHER" id="PTHR33653:SF1">
    <property type="entry name" value="RIBONUCLEASE VAPC2"/>
    <property type="match status" value="1"/>
</dbReference>
<organism evidence="10 11">
    <name type="scientific">Aciditerrimonas ferrireducens</name>
    <dbReference type="NCBI Taxonomy" id="667306"/>
    <lineage>
        <taxon>Bacteria</taxon>
        <taxon>Bacillati</taxon>
        <taxon>Actinomycetota</taxon>
        <taxon>Acidimicrobiia</taxon>
        <taxon>Acidimicrobiales</taxon>
        <taxon>Acidimicrobiaceae</taxon>
        <taxon>Aciditerrimonas</taxon>
    </lineage>
</organism>
<feature type="binding site" evidence="8">
    <location>
        <position position="6"/>
    </location>
    <ligand>
        <name>Mg(2+)</name>
        <dbReference type="ChEBI" id="CHEBI:18420"/>
    </ligand>
</feature>
<dbReference type="PANTHER" id="PTHR33653">
    <property type="entry name" value="RIBONUCLEASE VAPC2"/>
    <property type="match status" value="1"/>
</dbReference>
<comment type="similarity">
    <text evidence="7 8">Belongs to the PINc/VapC protein family.</text>
</comment>
<protein>
    <recommendedName>
        <fullName evidence="8">Ribonuclease VapC</fullName>
        <shortName evidence="8">RNase VapC</shortName>
        <ecNumber evidence="8">3.1.-.-</ecNumber>
    </recommendedName>
    <alternativeName>
        <fullName evidence="8">Toxin VapC</fullName>
    </alternativeName>
</protein>
<keyword evidence="2 8" id="KW-1277">Toxin-antitoxin system</keyword>
<dbReference type="EMBL" id="JBHLYQ010000002">
    <property type="protein sequence ID" value="MFC0080667.1"/>
    <property type="molecule type" value="Genomic_DNA"/>
</dbReference>
<dbReference type="Gene3D" id="3.40.50.1010">
    <property type="entry name" value="5'-nuclease"/>
    <property type="match status" value="1"/>
</dbReference>
<dbReference type="HAMAP" id="MF_00265">
    <property type="entry name" value="VapC_Nob1"/>
    <property type="match status" value="1"/>
</dbReference>
<dbReference type="InterPro" id="IPR022907">
    <property type="entry name" value="VapC_family"/>
</dbReference>
<comment type="cofactor">
    <cofactor evidence="1 8">
        <name>Mg(2+)</name>
        <dbReference type="ChEBI" id="CHEBI:18420"/>
    </cofactor>
</comment>
<evidence type="ECO:0000313" key="10">
    <source>
        <dbReference type="EMBL" id="MFC0080667.1"/>
    </source>
</evidence>
<comment type="function">
    <text evidence="8">Toxic component of a toxin-antitoxin (TA) system. An RNase.</text>
</comment>
<keyword evidence="11" id="KW-1185">Reference proteome</keyword>
<keyword evidence="3 8" id="KW-0540">Nuclease</keyword>
<dbReference type="RefSeq" id="WP_377787087.1">
    <property type="nucleotide sequence ID" value="NZ_JBHLYQ010000002.1"/>
</dbReference>
<dbReference type="Pfam" id="PF01850">
    <property type="entry name" value="PIN"/>
    <property type="match status" value="1"/>
</dbReference>
<dbReference type="SUPFAM" id="SSF88723">
    <property type="entry name" value="PIN domain-like"/>
    <property type="match status" value="1"/>
</dbReference>
<evidence type="ECO:0000259" key="9">
    <source>
        <dbReference type="Pfam" id="PF01850"/>
    </source>
</evidence>
<dbReference type="InterPro" id="IPR029060">
    <property type="entry name" value="PIN-like_dom_sf"/>
</dbReference>
<keyword evidence="5 8" id="KW-0378">Hydrolase</keyword>
<comment type="caution">
    <text evidence="10">The sequence shown here is derived from an EMBL/GenBank/DDBJ whole genome shotgun (WGS) entry which is preliminary data.</text>
</comment>
<keyword evidence="4 8" id="KW-0479">Metal-binding</keyword>
<dbReference type="Proteomes" id="UP001589788">
    <property type="component" value="Unassembled WGS sequence"/>
</dbReference>
<dbReference type="EC" id="3.1.-.-" evidence="8"/>
<feature type="domain" description="PIN" evidence="9">
    <location>
        <begin position="4"/>
        <end position="111"/>
    </location>
</feature>
<evidence type="ECO:0000256" key="4">
    <source>
        <dbReference type="ARBA" id="ARBA00022723"/>
    </source>
</evidence>
<evidence type="ECO:0000256" key="2">
    <source>
        <dbReference type="ARBA" id="ARBA00022649"/>
    </source>
</evidence>
<feature type="binding site" evidence="8">
    <location>
        <position position="92"/>
    </location>
    <ligand>
        <name>Mg(2+)</name>
        <dbReference type="ChEBI" id="CHEBI:18420"/>
    </ligand>
</feature>
<dbReference type="InterPro" id="IPR050556">
    <property type="entry name" value="Type_II_TA_system_RNase"/>
</dbReference>
<evidence type="ECO:0000256" key="5">
    <source>
        <dbReference type="ARBA" id="ARBA00022801"/>
    </source>
</evidence>
<evidence type="ECO:0000256" key="1">
    <source>
        <dbReference type="ARBA" id="ARBA00001946"/>
    </source>
</evidence>
<evidence type="ECO:0000256" key="6">
    <source>
        <dbReference type="ARBA" id="ARBA00022842"/>
    </source>
</evidence>
<accession>A0ABV6C346</accession>
<evidence type="ECO:0000256" key="3">
    <source>
        <dbReference type="ARBA" id="ARBA00022722"/>
    </source>
</evidence>